<name>A0AAV5S6A8_MAUHU</name>
<evidence type="ECO:0000313" key="2">
    <source>
        <dbReference type="EMBL" id="GMM58692.1"/>
    </source>
</evidence>
<protein>
    <submittedName>
        <fullName evidence="2">Uncharacterized protein</fullName>
    </submittedName>
</protein>
<feature type="compositionally biased region" description="Polar residues" evidence="1">
    <location>
        <begin position="101"/>
        <end position="110"/>
    </location>
</feature>
<dbReference type="AlphaFoldDB" id="A0AAV5S6A8"/>
<organism evidence="2 3">
    <name type="scientific">Maudiozyma humilis</name>
    <name type="common">Sour dough yeast</name>
    <name type="synonym">Kazachstania humilis</name>
    <dbReference type="NCBI Taxonomy" id="51915"/>
    <lineage>
        <taxon>Eukaryota</taxon>
        <taxon>Fungi</taxon>
        <taxon>Dikarya</taxon>
        <taxon>Ascomycota</taxon>
        <taxon>Saccharomycotina</taxon>
        <taxon>Saccharomycetes</taxon>
        <taxon>Saccharomycetales</taxon>
        <taxon>Saccharomycetaceae</taxon>
        <taxon>Maudiozyma</taxon>
    </lineage>
</organism>
<accession>A0AAV5S6A8</accession>
<sequence length="149" mass="15969">MASSNTSDNTDNNISVLESLLSAREERLIKLYEETSGKEAVRLSAVGITSQTVDVVRPSVSEDISTTGDVALPGDSNPSPDVAVPRDSSASMEDNAATAAGDSSTITQHNATSDLQQLLQPSLDELKKRTDRSIKNILRRRVLRESVGQ</sequence>
<evidence type="ECO:0000313" key="3">
    <source>
        <dbReference type="Proteomes" id="UP001377567"/>
    </source>
</evidence>
<proteinExistence type="predicted"/>
<dbReference type="Proteomes" id="UP001377567">
    <property type="component" value="Unassembled WGS sequence"/>
</dbReference>
<evidence type="ECO:0000256" key="1">
    <source>
        <dbReference type="SAM" id="MobiDB-lite"/>
    </source>
</evidence>
<reference evidence="2 3" key="1">
    <citation type="journal article" date="2023" name="Elife">
        <title>Identification of key yeast species and microbe-microbe interactions impacting larval growth of Drosophila in the wild.</title>
        <authorList>
            <person name="Mure A."/>
            <person name="Sugiura Y."/>
            <person name="Maeda R."/>
            <person name="Honda K."/>
            <person name="Sakurai N."/>
            <person name="Takahashi Y."/>
            <person name="Watada M."/>
            <person name="Katoh T."/>
            <person name="Gotoh A."/>
            <person name="Gotoh Y."/>
            <person name="Taniguchi I."/>
            <person name="Nakamura K."/>
            <person name="Hayashi T."/>
            <person name="Katayama T."/>
            <person name="Uemura T."/>
            <person name="Hattori Y."/>
        </authorList>
    </citation>
    <scope>NUCLEOTIDE SEQUENCE [LARGE SCALE GENOMIC DNA]</scope>
    <source>
        <strain evidence="2 3">KH-74</strain>
    </source>
</reference>
<comment type="caution">
    <text evidence="2">The sequence shown here is derived from an EMBL/GenBank/DDBJ whole genome shotgun (WGS) entry which is preliminary data.</text>
</comment>
<keyword evidence="3" id="KW-1185">Reference proteome</keyword>
<feature type="region of interest" description="Disordered" evidence="1">
    <location>
        <begin position="59"/>
        <end position="110"/>
    </location>
</feature>
<gene>
    <name evidence="2" type="ORF">DAKH74_053090</name>
</gene>
<dbReference type="EMBL" id="BTGD01000025">
    <property type="protein sequence ID" value="GMM58692.1"/>
    <property type="molecule type" value="Genomic_DNA"/>
</dbReference>